<sequence length="126" mass="12038">MALAGAPTPATPSSGASVPPPRRRRSAAGGTPRGCGSEGATASAALPLLDSCGTCPPASACSPCVPVEGDAMPPPAVPVCNDGGRARVAPPPAVGGGAPPSGGGSTKALRARFVRALLLSTMELEG</sequence>
<reference evidence="1" key="1">
    <citation type="submission" date="2019-11" db="EMBL/GenBank/DDBJ databases">
        <title>Nori genome reveals adaptations in red seaweeds to the harsh intertidal environment.</title>
        <authorList>
            <person name="Wang D."/>
            <person name="Mao Y."/>
        </authorList>
    </citation>
    <scope>NUCLEOTIDE SEQUENCE</scope>
    <source>
        <tissue evidence="1">Gametophyte</tissue>
    </source>
</reference>
<evidence type="ECO:0000313" key="1">
    <source>
        <dbReference type="EMBL" id="KAK1862047.1"/>
    </source>
</evidence>
<name>A0ACC3BWY9_PYRYE</name>
<dbReference type="Proteomes" id="UP000798662">
    <property type="component" value="Chromosome 1"/>
</dbReference>
<evidence type="ECO:0000313" key="2">
    <source>
        <dbReference type="Proteomes" id="UP000798662"/>
    </source>
</evidence>
<keyword evidence="2" id="KW-1185">Reference proteome</keyword>
<dbReference type="EMBL" id="CM020618">
    <property type="protein sequence ID" value="KAK1862047.1"/>
    <property type="molecule type" value="Genomic_DNA"/>
</dbReference>
<organism evidence="1 2">
    <name type="scientific">Pyropia yezoensis</name>
    <name type="common">Susabi-nori</name>
    <name type="synonym">Porphyra yezoensis</name>
    <dbReference type="NCBI Taxonomy" id="2788"/>
    <lineage>
        <taxon>Eukaryota</taxon>
        <taxon>Rhodophyta</taxon>
        <taxon>Bangiophyceae</taxon>
        <taxon>Bangiales</taxon>
        <taxon>Bangiaceae</taxon>
        <taxon>Pyropia</taxon>
    </lineage>
</organism>
<gene>
    <name evidence="1" type="ORF">I4F81_004623</name>
</gene>
<protein>
    <submittedName>
        <fullName evidence="1">Uncharacterized protein</fullName>
    </submittedName>
</protein>
<accession>A0ACC3BWY9</accession>
<proteinExistence type="predicted"/>
<comment type="caution">
    <text evidence="1">The sequence shown here is derived from an EMBL/GenBank/DDBJ whole genome shotgun (WGS) entry which is preliminary data.</text>
</comment>